<dbReference type="eggNOG" id="COG0183">
    <property type="taxonomic scope" value="Bacteria"/>
</dbReference>
<dbReference type="Proteomes" id="UP000002019">
    <property type="component" value="Chromosome"/>
</dbReference>
<dbReference type="STRING" id="459349.CLOAM0810"/>
<dbReference type="OrthoDB" id="9764892at2"/>
<dbReference type="AlphaFoldDB" id="B0VH77"/>
<dbReference type="SUPFAM" id="SSF53901">
    <property type="entry name" value="Thiolase-like"/>
    <property type="match status" value="2"/>
</dbReference>
<evidence type="ECO:0000313" key="8">
    <source>
        <dbReference type="EMBL" id="CAO80692.1"/>
    </source>
</evidence>
<feature type="active site" description="Proton acceptor" evidence="4">
    <location>
        <position position="355"/>
    </location>
</feature>
<keyword evidence="3 5" id="KW-0012">Acyltransferase</keyword>
<dbReference type="PROSITE" id="PS00737">
    <property type="entry name" value="THIOLASE_2"/>
    <property type="match status" value="1"/>
</dbReference>
<dbReference type="RefSeq" id="WP_015424551.1">
    <property type="nucleotide sequence ID" value="NC_020449.1"/>
</dbReference>
<dbReference type="PROSITE" id="PS00098">
    <property type="entry name" value="THIOLASE_1"/>
    <property type="match status" value="1"/>
</dbReference>
<dbReference type="InterPro" id="IPR020610">
    <property type="entry name" value="Thiolase_AS"/>
</dbReference>
<protein>
    <submittedName>
        <fullName evidence="8">Acetyl-CoA acetyltransferase with thiolase domain (YqeF)</fullName>
        <ecNumber evidence="8">2.3.1.9</ecNumber>
    </submittedName>
</protein>
<evidence type="ECO:0000259" key="6">
    <source>
        <dbReference type="Pfam" id="PF00108"/>
    </source>
</evidence>
<dbReference type="PANTHER" id="PTHR18919">
    <property type="entry name" value="ACETYL-COA C-ACYLTRANSFERASE"/>
    <property type="match status" value="1"/>
</dbReference>
<dbReference type="InterPro" id="IPR016039">
    <property type="entry name" value="Thiolase-like"/>
</dbReference>
<accession>B0VH77</accession>
<organism evidence="8 9">
    <name type="scientific">Cloacimonas acidaminovorans (strain Evry)</name>
    <dbReference type="NCBI Taxonomy" id="459349"/>
    <lineage>
        <taxon>Bacteria</taxon>
        <taxon>Pseudomonadati</taxon>
        <taxon>Candidatus Cloacimonadota</taxon>
        <taxon>Candidatus Cloacimonadia</taxon>
        <taxon>Candidatus Cloacimonadales</taxon>
        <taxon>Candidatus Cloacimonadaceae</taxon>
        <taxon>Candidatus Cloacimonas</taxon>
    </lineage>
</organism>
<evidence type="ECO:0000313" key="9">
    <source>
        <dbReference type="Proteomes" id="UP000002019"/>
    </source>
</evidence>
<keyword evidence="2 5" id="KW-0808">Transferase</keyword>
<evidence type="ECO:0000259" key="7">
    <source>
        <dbReference type="Pfam" id="PF02803"/>
    </source>
</evidence>
<name>B0VH77_CLOAI</name>
<dbReference type="PANTHER" id="PTHR18919:SF107">
    <property type="entry name" value="ACETYL-COA ACETYLTRANSFERASE, CYTOSOLIC"/>
    <property type="match status" value="1"/>
</dbReference>
<dbReference type="InterPro" id="IPR020617">
    <property type="entry name" value="Thiolase_C"/>
</dbReference>
<dbReference type="InterPro" id="IPR002155">
    <property type="entry name" value="Thiolase"/>
</dbReference>
<feature type="domain" description="Thiolase N-terminal" evidence="6">
    <location>
        <begin position="4"/>
        <end position="262"/>
    </location>
</feature>
<feature type="active site" description="Proton acceptor" evidence="4">
    <location>
        <position position="385"/>
    </location>
</feature>
<sequence>MRQVVVVCAKRSPIGNFGGVFKDISAIHLGVTVLQSMLKETRLKLELIDEVIIGNVCGAGLGQNVARQIAIHSGIPENVPAYTVNKVCGSGMKAVSLATLMIGSGEADIIVAGGTENMSQIPYALTDARWGARMGNKEMVDLMIRDGLSDIFNNYHMGITAENLAEKYHISREEQDAFAAQSQNRTEEAQKAGRFKDEIVPFSIPQRKGEPIIVDKDEMPRAGVTVESIAKLRPAFKNDGTVTAANASGINDSSAFLILMSAEKAKELGLKPMATFVNSASAGVDPAIMGYGPVPAIKKVLQKAGWTLQDIELAELNEAFAAQSLAVLKGLELEGIGKLNPEIVNVNGGAIALGHPIGASGTRIIVTLLHEMKRRQVRKGLAALCIGGGMGIATLWEM</sequence>
<dbReference type="HOGENOM" id="CLU_031026_0_0_0"/>
<dbReference type="Pfam" id="PF02803">
    <property type="entry name" value="Thiolase_C"/>
    <property type="match status" value="1"/>
</dbReference>
<reference evidence="8 9" key="1">
    <citation type="journal article" date="2008" name="J. Bacteriol.">
        <title>'Candidatus Cloacamonas acidaminovorans': genome sequence reconstruction provides a first glimpse of a new bacterial division.</title>
        <authorList>
            <person name="Pelletier E."/>
            <person name="Kreimeyer A."/>
            <person name="Bocs S."/>
            <person name="Rouy Z."/>
            <person name="Gyapay G."/>
            <person name="Chouari R."/>
            <person name="Riviere D."/>
            <person name="Ganesan A."/>
            <person name="Daegelen P."/>
            <person name="Sghir A."/>
            <person name="Cohen G.N."/>
            <person name="Medigue C."/>
            <person name="Weissenbach J."/>
            <person name="Le Paslier D."/>
        </authorList>
    </citation>
    <scope>NUCLEOTIDE SEQUENCE [LARGE SCALE GENOMIC DNA]</scope>
    <source>
        <strain evidence="9">Evry</strain>
    </source>
</reference>
<evidence type="ECO:0000256" key="2">
    <source>
        <dbReference type="ARBA" id="ARBA00022679"/>
    </source>
</evidence>
<dbReference type="InterPro" id="IPR020615">
    <property type="entry name" value="Thiolase_acyl_enz_int_AS"/>
</dbReference>
<dbReference type="Pfam" id="PF00108">
    <property type="entry name" value="Thiolase_N"/>
    <property type="match status" value="1"/>
</dbReference>
<feature type="domain" description="Thiolase C-terminal" evidence="7">
    <location>
        <begin position="270"/>
        <end position="396"/>
    </location>
</feature>
<dbReference type="SMR" id="B0VH77"/>
<dbReference type="InterPro" id="IPR020616">
    <property type="entry name" value="Thiolase_N"/>
</dbReference>
<keyword evidence="9" id="KW-1185">Reference proteome</keyword>
<dbReference type="InterPro" id="IPR020613">
    <property type="entry name" value="Thiolase_CS"/>
</dbReference>
<dbReference type="PIRSF" id="PIRSF000429">
    <property type="entry name" value="Ac-CoA_Ac_transf"/>
    <property type="match status" value="1"/>
</dbReference>
<dbReference type="EC" id="2.3.1.9" evidence="8"/>
<dbReference type="FunFam" id="3.40.47.10:FF:000010">
    <property type="entry name" value="Acetyl-CoA acetyltransferase (Thiolase)"/>
    <property type="match status" value="1"/>
</dbReference>
<evidence type="ECO:0000256" key="1">
    <source>
        <dbReference type="ARBA" id="ARBA00010982"/>
    </source>
</evidence>
<evidence type="ECO:0000256" key="4">
    <source>
        <dbReference type="PIRSR" id="PIRSR000429-1"/>
    </source>
</evidence>
<dbReference type="Gene3D" id="3.40.47.10">
    <property type="match status" value="2"/>
</dbReference>
<dbReference type="NCBIfam" id="TIGR01930">
    <property type="entry name" value="AcCoA-C-Actrans"/>
    <property type="match status" value="1"/>
</dbReference>
<dbReference type="GO" id="GO:0003985">
    <property type="term" value="F:acetyl-CoA C-acetyltransferase activity"/>
    <property type="evidence" value="ECO:0007669"/>
    <property type="project" value="UniProtKB-EC"/>
</dbReference>
<dbReference type="EMBL" id="CU466930">
    <property type="protein sequence ID" value="CAO80692.1"/>
    <property type="molecule type" value="Genomic_DNA"/>
</dbReference>
<gene>
    <name evidence="8" type="ordered locus">CLOAM0810</name>
</gene>
<dbReference type="CDD" id="cd00751">
    <property type="entry name" value="thiolase"/>
    <property type="match status" value="1"/>
</dbReference>
<feature type="active site" description="Acyl-thioester intermediate" evidence="4">
    <location>
        <position position="88"/>
    </location>
</feature>
<comment type="similarity">
    <text evidence="1 5">Belongs to the thiolase-like superfamily. Thiolase family.</text>
</comment>
<evidence type="ECO:0000256" key="3">
    <source>
        <dbReference type="ARBA" id="ARBA00023315"/>
    </source>
</evidence>
<dbReference type="KEGG" id="caci:CLOAM0810"/>
<dbReference type="PROSITE" id="PS00099">
    <property type="entry name" value="THIOLASE_3"/>
    <property type="match status" value="1"/>
</dbReference>
<evidence type="ECO:0000256" key="5">
    <source>
        <dbReference type="RuleBase" id="RU003557"/>
    </source>
</evidence>
<proteinExistence type="inferred from homology"/>